<dbReference type="EMBL" id="MQWD01000001">
    <property type="protein sequence ID" value="PAP75962.1"/>
    <property type="molecule type" value="Genomic_DNA"/>
</dbReference>
<comment type="caution">
    <text evidence="1">The sequence shown here is derived from an EMBL/GenBank/DDBJ whole genome shotgun (WGS) entry which is preliminary data.</text>
</comment>
<name>A0A271IXN3_9BACT</name>
<dbReference type="RefSeq" id="WP_095509606.1">
    <property type="nucleotide sequence ID" value="NZ_MQWD01000001.1"/>
</dbReference>
<dbReference type="InterPro" id="IPR027417">
    <property type="entry name" value="P-loop_NTPase"/>
</dbReference>
<dbReference type="Proteomes" id="UP000216339">
    <property type="component" value="Unassembled WGS sequence"/>
</dbReference>
<organism evidence="1 2">
    <name type="scientific">Rubrivirga marina</name>
    <dbReference type="NCBI Taxonomy" id="1196024"/>
    <lineage>
        <taxon>Bacteria</taxon>
        <taxon>Pseudomonadati</taxon>
        <taxon>Rhodothermota</taxon>
        <taxon>Rhodothermia</taxon>
        <taxon>Rhodothermales</taxon>
        <taxon>Rubricoccaceae</taxon>
        <taxon>Rubrivirga</taxon>
    </lineage>
</organism>
<evidence type="ECO:0000313" key="1">
    <source>
        <dbReference type="EMBL" id="PAP75962.1"/>
    </source>
</evidence>
<protein>
    <recommendedName>
        <fullName evidence="3">Sulfotransferase domain-containing protein</fullName>
    </recommendedName>
</protein>
<dbReference type="SUPFAM" id="SSF52540">
    <property type="entry name" value="P-loop containing nucleoside triphosphate hydrolases"/>
    <property type="match status" value="1"/>
</dbReference>
<accession>A0A271IXN3</accession>
<dbReference type="Gene3D" id="3.40.50.300">
    <property type="entry name" value="P-loop containing nucleotide triphosphate hydrolases"/>
    <property type="match status" value="1"/>
</dbReference>
<evidence type="ECO:0000313" key="2">
    <source>
        <dbReference type="Proteomes" id="UP000216339"/>
    </source>
</evidence>
<dbReference type="AlphaFoldDB" id="A0A271IXN3"/>
<reference evidence="1 2" key="1">
    <citation type="submission" date="2016-11" db="EMBL/GenBank/DDBJ databases">
        <title>Study of marine rhodopsin-containing bacteria.</title>
        <authorList>
            <person name="Yoshizawa S."/>
            <person name="Kumagai Y."/>
            <person name="Kogure K."/>
        </authorList>
    </citation>
    <scope>NUCLEOTIDE SEQUENCE [LARGE SCALE GENOMIC DNA]</scope>
    <source>
        <strain evidence="1 2">SAORIC-28</strain>
    </source>
</reference>
<gene>
    <name evidence="1" type="ORF">BSZ37_05665</name>
</gene>
<sequence>MTATAPLLHIGYMKTGSTWLQRHVASDAATGLGLIAEREDLTELLVRPTVLGYDAGVIRALVAGPLRECERRGLVPFISHERLSGNPISGGFDSTIVADRLADLFPEARVAIVIREQRSFLASFYNEYVCGGGACSLRAFLHPPPGAKLPLFTAGFLEYDRLIGYYQERFGRDRVLVLPYESLRRDPLAFCNRLITFGGGRPLAAVPTEATRRSRSWAVLGLQRGLNFALFRDSSNPAAPVRIPNINRVADVASRATPASVDRWAKRRAAALIADFVGTRYAESNRRTQASVEASLGELGYDLAPEQTVPLAPVRDAGAEVLVP</sequence>
<dbReference type="OrthoDB" id="1429617at2"/>
<keyword evidence="2" id="KW-1185">Reference proteome</keyword>
<evidence type="ECO:0008006" key="3">
    <source>
        <dbReference type="Google" id="ProtNLM"/>
    </source>
</evidence>
<proteinExistence type="predicted"/>